<feature type="compositionally biased region" description="Low complexity" evidence="10">
    <location>
        <begin position="90"/>
        <end position="109"/>
    </location>
</feature>
<dbReference type="InterPro" id="IPR044698">
    <property type="entry name" value="VKOR/LTO1"/>
</dbReference>
<feature type="region of interest" description="Disordered" evidence="10">
    <location>
        <begin position="13"/>
        <end position="109"/>
    </location>
</feature>
<dbReference type="PANTHER" id="PTHR34573:SF1">
    <property type="entry name" value="VITAMIN K EPOXIDE REDUCTASE DOMAIN-CONTAINING PROTEIN"/>
    <property type="match status" value="1"/>
</dbReference>
<dbReference type="PANTHER" id="PTHR34573">
    <property type="entry name" value="VKC DOMAIN-CONTAINING PROTEIN"/>
    <property type="match status" value="1"/>
</dbReference>
<evidence type="ECO:0000256" key="6">
    <source>
        <dbReference type="ARBA" id="ARBA00023002"/>
    </source>
</evidence>
<dbReference type="InterPro" id="IPR012932">
    <property type="entry name" value="VKOR"/>
</dbReference>
<gene>
    <name evidence="13" type="ORF">TCHU04912_LOCUS18537</name>
    <name evidence="14" type="ORF">TCHU04912_LOCUS18538</name>
</gene>
<evidence type="ECO:0000256" key="8">
    <source>
        <dbReference type="ARBA" id="ARBA00023157"/>
    </source>
</evidence>
<keyword evidence="8" id="KW-1015">Disulfide bond</keyword>
<dbReference type="InterPro" id="IPR036249">
    <property type="entry name" value="Thioredoxin-like_sf"/>
</dbReference>
<feature type="transmembrane region" description="Helical" evidence="11">
    <location>
        <begin position="229"/>
        <end position="248"/>
    </location>
</feature>
<keyword evidence="9" id="KW-0676">Redox-active center</keyword>
<evidence type="ECO:0000256" key="10">
    <source>
        <dbReference type="SAM" id="MobiDB-lite"/>
    </source>
</evidence>
<dbReference type="Gene3D" id="3.40.30.10">
    <property type="entry name" value="Glutaredoxin"/>
    <property type="match status" value="1"/>
</dbReference>
<name>A0A6U1KWA2_9CHLO</name>
<dbReference type="CDD" id="cd12916">
    <property type="entry name" value="VKOR_1"/>
    <property type="match status" value="1"/>
</dbReference>
<evidence type="ECO:0000256" key="5">
    <source>
        <dbReference type="ARBA" id="ARBA00022989"/>
    </source>
</evidence>
<keyword evidence="4" id="KW-0874">Quinone</keyword>
<keyword evidence="7 11" id="KW-0472">Membrane</keyword>
<keyword evidence="5 11" id="KW-1133">Transmembrane helix</keyword>
<feature type="compositionally biased region" description="Low complexity" evidence="10">
    <location>
        <begin position="16"/>
        <end position="29"/>
    </location>
</feature>
<reference evidence="13" key="1">
    <citation type="submission" date="2021-01" db="EMBL/GenBank/DDBJ databases">
        <authorList>
            <person name="Corre E."/>
            <person name="Pelletier E."/>
            <person name="Niang G."/>
            <person name="Scheremetjew M."/>
            <person name="Finn R."/>
            <person name="Kale V."/>
            <person name="Holt S."/>
            <person name="Cochrane G."/>
            <person name="Meng A."/>
            <person name="Brown T."/>
            <person name="Cohen L."/>
        </authorList>
    </citation>
    <scope>NUCLEOTIDE SEQUENCE</scope>
    <source>
        <strain evidence="13">PLY429</strain>
    </source>
</reference>
<dbReference type="EMBL" id="HBGG01035435">
    <property type="protein sequence ID" value="CAD9216298.1"/>
    <property type="molecule type" value="Transcribed_RNA"/>
</dbReference>
<feature type="transmembrane region" description="Helical" evidence="11">
    <location>
        <begin position="260"/>
        <end position="279"/>
    </location>
</feature>
<evidence type="ECO:0000313" key="14">
    <source>
        <dbReference type="EMBL" id="CAD9216298.1"/>
    </source>
</evidence>
<dbReference type="InterPro" id="IPR038354">
    <property type="entry name" value="VKOR_sf"/>
</dbReference>
<keyword evidence="6" id="KW-0560">Oxidoreductase</keyword>
<evidence type="ECO:0000256" key="11">
    <source>
        <dbReference type="SAM" id="Phobius"/>
    </source>
</evidence>
<sequence length="408" mass="42031">MPAPLSLVTAPAAVLPATRRAPSSAASPRGLAYKLSPTPRPSALRVPTTSRRKRLSSGVMEARLEEREKGSSATAAGDDANGELSDDNSRSVSGSSSSSSSGSSSTTSAPPSMSYSLLFGLGCAGVLETGYLTWVKLTGGSALCLVGDSDCSSVLNSPYATLGGLPLPLFGMAAYGLVAVLSGVGQAVQLEEGPEKKRLQDGLVASAAALFSTSAALMFVLATRLEGELCPWCLTSAGLSIGIAAAVASGFDAEQLRTRVAPLAAGVSASVLLTLGAAFSGISATASGGGYAFALPYTMPAVETHSSDAAVQMAKKLKNAGAKMYGAFWCSHCFQQKEYFGQEAMADFPYVECYPEGFFRSEDGKGTVIDKACSDIGIRGFPTWVINGKDYEGEQSLENLEADLAIRS</sequence>
<dbReference type="SUPFAM" id="SSF52833">
    <property type="entry name" value="Thioredoxin-like"/>
    <property type="match status" value="1"/>
</dbReference>
<dbReference type="GO" id="GO:0048038">
    <property type="term" value="F:quinone binding"/>
    <property type="evidence" value="ECO:0007669"/>
    <property type="project" value="UniProtKB-KW"/>
</dbReference>
<evidence type="ECO:0000256" key="2">
    <source>
        <dbReference type="ARBA" id="ARBA00006214"/>
    </source>
</evidence>
<dbReference type="EMBL" id="HBGG01035434">
    <property type="protein sequence ID" value="CAD9216297.1"/>
    <property type="molecule type" value="Transcribed_RNA"/>
</dbReference>
<evidence type="ECO:0000256" key="9">
    <source>
        <dbReference type="ARBA" id="ARBA00023284"/>
    </source>
</evidence>
<dbReference type="Gene3D" id="1.20.1440.130">
    <property type="entry name" value="VKOR domain"/>
    <property type="match status" value="1"/>
</dbReference>
<evidence type="ECO:0000259" key="12">
    <source>
        <dbReference type="SMART" id="SM00756"/>
    </source>
</evidence>
<dbReference type="AlphaFoldDB" id="A0A6U1KWA2"/>
<evidence type="ECO:0000256" key="1">
    <source>
        <dbReference type="ARBA" id="ARBA00004141"/>
    </source>
</evidence>
<evidence type="ECO:0000256" key="3">
    <source>
        <dbReference type="ARBA" id="ARBA00022692"/>
    </source>
</evidence>
<comment type="subcellular location">
    <subcellularLocation>
        <location evidence="1">Membrane</location>
        <topology evidence="1">Multi-pass membrane protein</topology>
    </subcellularLocation>
</comment>
<organism evidence="13">
    <name type="scientific">Tetraselmis chuii</name>
    <dbReference type="NCBI Taxonomy" id="63592"/>
    <lineage>
        <taxon>Eukaryota</taxon>
        <taxon>Viridiplantae</taxon>
        <taxon>Chlorophyta</taxon>
        <taxon>core chlorophytes</taxon>
        <taxon>Chlorodendrophyceae</taxon>
        <taxon>Chlorodendrales</taxon>
        <taxon>Chlorodendraceae</taxon>
        <taxon>Tetraselmis</taxon>
    </lineage>
</organism>
<protein>
    <recommendedName>
        <fullName evidence="12">Vitamin K epoxide reductase domain-containing protein</fullName>
    </recommendedName>
</protein>
<evidence type="ECO:0000256" key="7">
    <source>
        <dbReference type="ARBA" id="ARBA00023136"/>
    </source>
</evidence>
<accession>A0A6U1KWA2</accession>
<evidence type="ECO:0000313" key="13">
    <source>
        <dbReference type="EMBL" id="CAD9216297.1"/>
    </source>
</evidence>
<dbReference type="GO" id="GO:0016491">
    <property type="term" value="F:oxidoreductase activity"/>
    <property type="evidence" value="ECO:0007669"/>
    <property type="project" value="UniProtKB-KW"/>
</dbReference>
<dbReference type="Pfam" id="PF07884">
    <property type="entry name" value="VKOR"/>
    <property type="match status" value="1"/>
</dbReference>
<proteinExistence type="inferred from homology"/>
<feature type="transmembrane region" description="Helical" evidence="11">
    <location>
        <begin position="202"/>
        <end position="223"/>
    </location>
</feature>
<feature type="domain" description="Vitamin K epoxide reductase" evidence="12">
    <location>
        <begin position="111"/>
        <end position="251"/>
    </location>
</feature>
<comment type="similarity">
    <text evidence="2">Belongs to the VKOR family.</text>
</comment>
<feature type="transmembrane region" description="Helical" evidence="11">
    <location>
        <begin position="159"/>
        <end position="181"/>
    </location>
</feature>
<keyword evidence="3 11" id="KW-0812">Transmembrane</keyword>
<dbReference type="SMART" id="SM00756">
    <property type="entry name" value="VKc"/>
    <property type="match status" value="1"/>
</dbReference>
<evidence type="ECO:0000256" key="4">
    <source>
        <dbReference type="ARBA" id="ARBA00022719"/>
    </source>
</evidence>
<dbReference type="GO" id="GO:0016020">
    <property type="term" value="C:membrane"/>
    <property type="evidence" value="ECO:0007669"/>
    <property type="project" value="UniProtKB-SubCell"/>
</dbReference>